<reference evidence="3" key="1">
    <citation type="submission" date="2021-04" db="EMBL/GenBank/DDBJ databases">
        <title>Genome based classification of Actinospica acidithermotolerans sp. nov., an actinobacterium isolated from an Indonesian hot spring.</title>
        <authorList>
            <person name="Kusuma A.B."/>
            <person name="Putra K.E."/>
            <person name="Nafisah S."/>
            <person name="Loh J."/>
            <person name="Nouioui I."/>
            <person name="Goodfellow M."/>
        </authorList>
    </citation>
    <scope>NUCLEOTIDE SEQUENCE</scope>
    <source>
        <strain evidence="3">DSM 45618</strain>
    </source>
</reference>
<dbReference type="InterPro" id="IPR012551">
    <property type="entry name" value="DUF1707_SHOCT-like"/>
</dbReference>
<protein>
    <submittedName>
        <fullName evidence="3">DUF1707 and DUF2154 domain-containing protein</fullName>
    </submittedName>
</protein>
<dbReference type="EMBL" id="JAGSXH010000011">
    <property type="protein sequence ID" value="MBS2962441.1"/>
    <property type="molecule type" value="Genomic_DNA"/>
</dbReference>
<name>A0A8J7WHV7_9ACTN</name>
<accession>A0A8J7WHV7</accession>
<dbReference type="InterPro" id="IPR024425">
    <property type="entry name" value="LiaF-like_C"/>
</dbReference>
<feature type="domain" description="DUF1707" evidence="1">
    <location>
        <begin position="16"/>
        <end position="68"/>
    </location>
</feature>
<evidence type="ECO:0000313" key="4">
    <source>
        <dbReference type="Proteomes" id="UP000677913"/>
    </source>
</evidence>
<evidence type="ECO:0000259" key="1">
    <source>
        <dbReference type="Pfam" id="PF08044"/>
    </source>
</evidence>
<organism evidence="3 4">
    <name type="scientific">Actinocrinis puniceicyclus</name>
    <dbReference type="NCBI Taxonomy" id="977794"/>
    <lineage>
        <taxon>Bacteria</taxon>
        <taxon>Bacillati</taxon>
        <taxon>Actinomycetota</taxon>
        <taxon>Actinomycetes</taxon>
        <taxon>Catenulisporales</taxon>
        <taxon>Actinospicaceae</taxon>
        <taxon>Actinocrinis</taxon>
    </lineage>
</organism>
<keyword evidence="4" id="KW-1185">Reference proteome</keyword>
<proteinExistence type="predicted"/>
<gene>
    <name evidence="3" type="ORF">KGA66_05250</name>
</gene>
<dbReference type="Pfam" id="PF09922">
    <property type="entry name" value="LiaF-like_C"/>
    <property type="match status" value="1"/>
</dbReference>
<comment type="caution">
    <text evidence="3">The sequence shown here is derived from an EMBL/GenBank/DDBJ whole genome shotgun (WGS) entry which is preliminary data.</text>
</comment>
<dbReference type="Proteomes" id="UP000677913">
    <property type="component" value="Unassembled WGS sequence"/>
</dbReference>
<evidence type="ECO:0000259" key="2">
    <source>
        <dbReference type="Pfam" id="PF09922"/>
    </source>
</evidence>
<sequence>MTSPAMRGPEDREFALRASDADREHVAELLGRAFAEGRLSTDEHSERLEAAYAAKTMGELRPLVADLPVVFAPPTASSAAAVLAGTSVSDAAMRYGGEPVVAVFGEAKRTGRWLVRSGLNARALFGSVELDLTEAVLEQREITITANAIFGEVIIRVPDGVILHDEGSAVFGSRKLPSLSGTVFGPETPVVHVRGIALFGNVEGRGPRRKWFRSR</sequence>
<dbReference type="PANTHER" id="PTHR40763">
    <property type="entry name" value="MEMBRANE PROTEIN-RELATED"/>
    <property type="match status" value="1"/>
</dbReference>
<dbReference type="AlphaFoldDB" id="A0A8J7WHV7"/>
<dbReference type="RefSeq" id="WP_211465104.1">
    <property type="nucleotide sequence ID" value="NZ_JAGSXH010000011.1"/>
</dbReference>
<feature type="domain" description="Cell wall-active antibiotics response LiaF-like C-terminal" evidence="2">
    <location>
        <begin position="113"/>
        <end position="175"/>
    </location>
</feature>
<dbReference type="Pfam" id="PF08044">
    <property type="entry name" value="DUF1707"/>
    <property type="match status" value="1"/>
</dbReference>
<evidence type="ECO:0000313" key="3">
    <source>
        <dbReference type="EMBL" id="MBS2962441.1"/>
    </source>
</evidence>
<dbReference type="PANTHER" id="PTHR40763:SF4">
    <property type="entry name" value="DUF1707 DOMAIN-CONTAINING PROTEIN"/>
    <property type="match status" value="1"/>
</dbReference>